<evidence type="ECO:0000259" key="5">
    <source>
        <dbReference type="Pfam" id="PF18878"/>
    </source>
</evidence>
<feature type="transmembrane region" description="Helical" evidence="3">
    <location>
        <begin position="271"/>
        <end position="292"/>
    </location>
</feature>
<reference evidence="6" key="1">
    <citation type="submission" date="2020-07" db="EMBL/GenBank/DDBJ databases">
        <authorList>
            <person name="Pettersson B.M.F."/>
            <person name="Behra P.R.K."/>
            <person name="Ramesh M."/>
            <person name="Das S."/>
            <person name="Dasgupta S."/>
            <person name="Kirsebom L.A."/>
        </authorList>
    </citation>
    <scope>NUCLEOTIDE SEQUENCE</scope>
    <source>
        <strain evidence="6">DSM 44242</strain>
    </source>
</reference>
<dbReference type="InterPro" id="IPR038332">
    <property type="entry name" value="PPE_sf"/>
</dbReference>
<dbReference type="Pfam" id="PF00823">
    <property type="entry name" value="PPE"/>
    <property type="match status" value="1"/>
</dbReference>
<feature type="domain" description="PPE-PPW subfamily C-terminal" evidence="5">
    <location>
        <begin position="472"/>
        <end position="517"/>
    </location>
</feature>
<evidence type="ECO:0000313" key="7">
    <source>
        <dbReference type="Proteomes" id="UP001141659"/>
    </source>
</evidence>
<feature type="region of interest" description="Disordered" evidence="2">
    <location>
        <begin position="496"/>
        <end position="533"/>
    </location>
</feature>
<dbReference type="AlphaFoldDB" id="A0AAW5TCM9"/>
<sequence length="533" mass="53630">MTAPVWMAVPPEVHSALLSSGPGAGPLLAAAEAWNSLSTEYSSAASELTALMGTVQAGAWEGPSAERYTAAHVPYLAWLSETSASTAGVAAQIETAAASYAAALAAMPTLAELAANRTTLGVLVATNFFGINTVPIAVNEADYVRMWIQAATTMTVYQAATAVAVATTPPSTAAPLLVAPGIGEAGSASVAMTQSAAVARASESGSSLSLSDLISSYEEFVEWVKANDPIGNWLAGQSEHFYGMYDQLREFILEPWRIPQVLAEIIADPSLLFTTYINVFFLGAYTATFAVLGTPLYAAAVAAASPAMLGMLGLIGLAQAYDVPLDPPAEEIAPRAEQPAVAALPGPPAPASVTAGAAPTTAPTSAPAAPASSTPAPMPAGAENALYAVPGGGAGFGFGSTSKYSATARASDSVGASAAAAATAAAINKRRAQARKRRAGTAKDRGYRYEFMTADGDFAASPPEQPATTGSSGSGAGKLGFTGTAVKSAVAGPAGLTTLADDTFGSGATTPMMPGSWSSETDERPTGENEAGT</sequence>
<evidence type="ECO:0000259" key="4">
    <source>
        <dbReference type="Pfam" id="PF00823"/>
    </source>
</evidence>
<keyword evidence="3" id="KW-1133">Transmembrane helix</keyword>
<feature type="transmembrane region" description="Helical" evidence="3">
    <location>
        <begin position="299"/>
        <end position="321"/>
    </location>
</feature>
<name>A0AAW5TCM9_9MYCO</name>
<dbReference type="PANTHER" id="PTHR46766">
    <property type="entry name" value="GLUTAMINE-RICH PROTEIN 2"/>
    <property type="match status" value="1"/>
</dbReference>
<evidence type="ECO:0000256" key="2">
    <source>
        <dbReference type="SAM" id="MobiDB-lite"/>
    </source>
</evidence>
<feature type="domain" description="PPE" evidence="4">
    <location>
        <begin position="6"/>
        <end position="168"/>
    </location>
</feature>
<evidence type="ECO:0000256" key="3">
    <source>
        <dbReference type="SAM" id="Phobius"/>
    </source>
</evidence>
<evidence type="ECO:0000313" key="6">
    <source>
        <dbReference type="EMBL" id="MCV7392821.1"/>
    </source>
</evidence>
<comment type="caution">
    <text evidence="6">The sequence shown here is derived from an EMBL/GenBank/DDBJ whole genome shotgun (WGS) entry which is preliminary data.</text>
</comment>
<reference evidence="6" key="2">
    <citation type="journal article" date="2022" name="BMC Genomics">
        <title>Comparative genome analysis of mycobacteria focusing on tRNA and non-coding RNA.</title>
        <authorList>
            <person name="Behra P.R.K."/>
            <person name="Pettersson B.M.F."/>
            <person name="Ramesh M."/>
            <person name="Das S."/>
            <person name="Dasgupta S."/>
            <person name="Kirsebom L.A."/>
        </authorList>
    </citation>
    <scope>NUCLEOTIDE SEQUENCE</scope>
    <source>
        <strain evidence="6">DSM 44242</strain>
    </source>
</reference>
<dbReference type="InterPro" id="IPR043641">
    <property type="entry name" value="PPE-PPW_C"/>
</dbReference>
<evidence type="ECO:0000256" key="1">
    <source>
        <dbReference type="ARBA" id="ARBA00010652"/>
    </source>
</evidence>
<dbReference type="SUPFAM" id="SSF140459">
    <property type="entry name" value="PE/PPE dimer-like"/>
    <property type="match status" value="1"/>
</dbReference>
<dbReference type="FunFam" id="1.20.1260.20:FF:000001">
    <property type="entry name" value="PPE family protein PPE41"/>
    <property type="match status" value="1"/>
</dbReference>
<dbReference type="EMBL" id="JACKVC010000034">
    <property type="protein sequence ID" value="MCV7392821.1"/>
    <property type="molecule type" value="Genomic_DNA"/>
</dbReference>
<organism evidence="6 7">
    <name type="scientific">Mycolicibacterium porcinum</name>
    <dbReference type="NCBI Taxonomy" id="39693"/>
    <lineage>
        <taxon>Bacteria</taxon>
        <taxon>Bacillati</taxon>
        <taxon>Actinomycetota</taxon>
        <taxon>Actinomycetes</taxon>
        <taxon>Mycobacteriales</taxon>
        <taxon>Mycobacteriaceae</taxon>
        <taxon>Mycolicibacterium</taxon>
    </lineage>
</organism>
<dbReference type="Proteomes" id="UP001141659">
    <property type="component" value="Unassembled WGS sequence"/>
</dbReference>
<keyword evidence="3" id="KW-0472">Membrane</keyword>
<protein>
    <submittedName>
        <fullName evidence="6">PPE family protein</fullName>
    </submittedName>
</protein>
<keyword evidence="3" id="KW-0812">Transmembrane</keyword>
<proteinExistence type="inferred from homology"/>
<dbReference type="GO" id="GO:0052572">
    <property type="term" value="P:response to host immune response"/>
    <property type="evidence" value="ECO:0007669"/>
    <property type="project" value="TreeGrafter"/>
</dbReference>
<dbReference type="RefSeq" id="WP_036444818.1">
    <property type="nucleotide sequence ID" value="NZ_JACKVC010000034.1"/>
</dbReference>
<accession>A0AAW5TCM9</accession>
<dbReference type="Pfam" id="PF18878">
    <property type="entry name" value="PPE-PPW"/>
    <property type="match status" value="1"/>
</dbReference>
<comment type="similarity">
    <text evidence="1">Belongs to the mycobacterial PPE family.</text>
</comment>
<feature type="region of interest" description="Disordered" evidence="2">
    <location>
        <begin position="339"/>
        <end position="377"/>
    </location>
</feature>
<dbReference type="PANTHER" id="PTHR46766:SF1">
    <property type="entry name" value="GLUTAMINE-RICH PROTEIN 2"/>
    <property type="match status" value="1"/>
</dbReference>
<feature type="compositionally biased region" description="Low complexity" evidence="2">
    <location>
        <begin position="351"/>
        <end position="377"/>
    </location>
</feature>
<gene>
    <name evidence="6" type="ORF">H5P34_32715</name>
</gene>
<dbReference type="InterPro" id="IPR000030">
    <property type="entry name" value="PPE_dom"/>
</dbReference>
<dbReference type="Gene3D" id="1.20.1260.20">
    <property type="entry name" value="PPE superfamily"/>
    <property type="match status" value="1"/>
</dbReference>